<dbReference type="RefSeq" id="WP_268110394.1">
    <property type="nucleotide sequence ID" value="NZ_JAPPUX010000001.1"/>
</dbReference>
<name>A0ABT4C9F9_9ACTN</name>
<feature type="chain" id="PRO_5047137043" description="YrhK-like protein" evidence="2">
    <location>
        <begin position="20"/>
        <end position="226"/>
    </location>
</feature>
<keyword evidence="4" id="KW-1185">Reference proteome</keyword>
<dbReference type="EMBL" id="JAPPUX010000001">
    <property type="protein sequence ID" value="MCY4725598.1"/>
    <property type="molecule type" value="Genomic_DNA"/>
</dbReference>
<feature type="transmembrane region" description="Helical" evidence="1">
    <location>
        <begin position="149"/>
        <end position="173"/>
    </location>
</feature>
<organism evidence="3 4">
    <name type="scientific">Nocardioides pini</name>
    <dbReference type="NCBI Taxonomy" id="2975053"/>
    <lineage>
        <taxon>Bacteria</taxon>
        <taxon>Bacillati</taxon>
        <taxon>Actinomycetota</taxon>
        <taxon>Actinomycetes</taxon>
        <taxon>Propionibacteriales</taxon>
        <taxon>Nocardioidaceae</taxon>
        <taxon>Nocardioides</taxon>
    </lineage>
</organism>
<feature type="transmembrane region" description="Helical" evidence="1">
    <location>
        <begin position="84"/>
        <end position="103"/>
    </location>
</feature>
<sequence>MASCAFVAGGSLFALGAFLAQQGAALVAVNITYLVGGFFFSLGGYASILLVVNAAQPRPSAPPSSGERMRWWDNLPAQRDWRSAVVLFVGTLLFAVSLVAAFASGLTPRQSDGWIWLPDMLGCVCFLLSGHLAMLEVGDGRVTVRVHLLTWWVVAVNQLGSVLFILAGLAAFVRPATSTEVDVGIVNWGTFAGAVCFAIGGVIQSIDRPTPTRMVVQQSHEHTGPT</sequence>
<evidence type="ECO:0000256" key="2">
    <source>
        <dbReference type="SAM" id="SignalP"/>
    </source>
</evidence>
<dbReference type="Proteomes" id="UP001074726">
    <property type="component" value="Unassembled WGS sequence"/>
</dbReference>
<keyword evidence="1" id="KW-0812">Transmembrane</keyword>
<comment type="caution">
    <text evidence="3">The sequence shown here is derived from an EMBL/GenBank/DDBJ whole genome shotgun (WGS) entry which is preliminary data.</text>
</comment>
<gene>
    <name evidence="3" type="ORF">NYO98_04845</name>
</gene>
<accession>A0ABT4C9F9</accession>
<reference evidence="3" key="1">
    <citation type="submission" date="2022-08" db="EMBL/GenBank/DDBJ databases">
        <title>Genome sequencing of Nocardioides sp. STR2.</title>
        <authorList>
            <person name="So Y."/>
        </authorList>
    </citation>
    <scope>NUCLEOTIDE SEQUENCE</scope>
    <source>
        <strain evidence="3">STR2</strain>
    </source>
</reference>
<evidence type="ECO:0000313" key="3">
    <source>
        <dbReference type="EMBL" id="MCY4725598.1"/>
    </source>
</evidence>
<evidence type="ECO:0000313" key="4">
    <source>
        <dbReference type="Proteomes" id="UP001074726"/>
    </source>
</evidence>
<proteinExistence type="predicted"/>
<feature type="signal peptide" evidence="2">
    <location>
        <begin position="1"/>
        <end position="19"/>
    </location>
</feature>
<feature type="transmembrane region" description="Helical" evidence="1">
    <location>
        <begin position="185"/>
        <end position="203"/>
    </location>
</feature>
<protein>
    <recommendedName>
        <fullName evidence="5">YrhK-like protein</fullName>
    </recommendedName>
</protein>
<keyword evidence="1" id="KW-0472">Membrane</keyword>
<feature type="transmembrane region" description="Helical" evidence="1">
    <location>
        <begin position="115"/>
        <end position="137"/>
    </location>
</feature>
<keyword evidence="1" id="KW-1133">Transmembrane helix</keyword>
<keyword evidence="2" id="KW-0732">Signal</keyword>
<feature type="transmembrane region" description="Helical" evidence="1">
    <location>
        <begin position="30"/>
        <end position="52"/>
    </location>
</feature>
<evidence type="ECO:0000256" key="1">
    <source>
        <dbReference type="SAM" id="Phobius"/>
    </source>
</evidence>
<evidence type="ECO:0008006" key="5">
    <source>
        <dbReference type="Google" id="ProtNLM"/>
    </source>
</evidence>